<evidence type="ECO:0000256" key="1">
    <source>
        <dbReference type="SAM" id="MobiDB-lite"/>
    </source>
</evidence>
<dbReference type="Proteomes" id="UP000887458">
    <property type="component" value="Unassembled WGS sequence"/>
</dbReference>
<comment type="caution">
    <text evidence="2">The sequence shown here is derived from an EMBL/GenBank/DDBJ whole genome shotgun (WGS) entry which is preliminary data.</text>
</comment>
<feature type="region of interest" description="Disordered" evidence="1">
    <location>
        <begin position="155"/>
        <end position="177"/>
    </location>
</feature>
<evidence type="ECO:0000313" key="2">
    <source>
        <dbReference type="EMBL" id="KAH9415733.1"/>
    </source>
</evidence>
<sequence length="177" mass="20095">MNQNSEKKQIKIKKNSKNVKLSITKKSSMVNNSPSIDSMRKKVQLYLKEINKKIPYQGFLIYRNPSSQSLIETPLTQQKLESNKKRPNTIQQPLSLGETLGSKVFTLPTTLQSGQLIMQDSEIKIITNNIPIDNNNKNNLQKIRNNLKNCNHIPIKHSERSSSSSESNDNETAKSSE</sequence>
<reference evidence="2 3" key="1">
    <citation type="journal article" date="2018" name="J. Allergy Clin. Immunol.">
        <title>High-quality assembly of Dermatophagoides pteronyssinus genome and transcriptome reveals a wide range of novel allergens.</title>
        <authorList>
            <person name="Liu X.Y."/>
            <person name="Yang K.Y."/>
            <person name="Wang M.Q."/>
            <person name="Kwok J.S."/>
            <person name="Zeng X."/>
            <person name="Yang Z."/>
            <person name="Xiao X.J."/>
            <person name="Lau C.P."/>
            <person name="Li Y."/>
            <person name="Huang Z.M."/>
            <person name="Ba J.G."/>
            <person name="Yim A.K."/>
            <person name="Ouyang C.Y."/>
            <person name="Ngai S.M."/>
            <person name="Chan T.F."/>
            <person name="Leung E.L."/>
            <person name="Liu L."/>
            <person name="Liu Z.G."/>
            <person name="Tsui S.K."/>
        </authorList>
    </citation>
    <scope>NUCLEOTIDE SEQUENCE [LARGE SCALE GENOMIC DNA]</scope>
    <source>
        <strain evidence="2">Derp</strain>
    </source>
</reference>
<name>A0ABQ8IZI6_DERPT</name>
<keyword evidence="3" id="KW-1185">Reference proteome</keyword>
<organism evidence="2 3">
    <name type="scientific">Dermatophagoides pteronyssinus</name>
    <name type="common">European house dust mite</name>
    <dbReference type="NCBI Taxonomy" id="6956"/>
    <lineage>
        <taxon>Eukaryota</taxon>
        <taxon>Metazoa</taxon>
        <taxon>Ecdysozoa</taxon>
        <taxon>Arthropoda</taxon>
        <taxon>Chelicerata</taxon>
        <taxon>Arachnida</taxon>
        <taxon>Acari</taxon>
        <taxon>Acariformes</taxon>
        <taxon>Sarcoptiformes</taxon>
        <taxon>Astigmata</taxon>
        <taxon>Psoroptidia</taxon>
        <taxon>Analgoidea</taxon>
        <taxon>Pyroglyphidae</taxon>
        <taxon>Dermatophagoidinae</taxon>
        <taxon>Dermatophagoides</taxon>
    </lineage>
</organism>
<accession>A0ABQ8IZI6</accession>
<proteinExistence type="predicted"/>
<protein>
    <submittedName>
        <fullName evidence="2">Uncharacterized protein</fullName>
    </submittedName>
</protein>
<reference evidence="2 3" key="2">
    <citation type="journal article" date="2022" name="Mol. Biol. Evol.">
        <title>Comparative Genomics Reveals Insights into the Divergent Evolution of Astigmatic Mites and Household Pest Adaptations.</title>
        <authorList>
            <person name="Xiong Q."/>
            <person name="Wan A.T."/>
            <person name="Liu X."/>
            <person name="Fung C.S."/>
            <person name="Xiao X."/>
            <person name="Malainual N."/>
            <person name="Hou J."/>
            <person name="Wang L."/>
            <person name="Wang M."/>
            <person name="Yang K.Y."/>
            <person name="Cui Y."/>
            <person name="Leung E.L."/>
            <person name="Nong W."/>
            <person name="Shin S.K."/>
            <person name="Au S.W."/>
            <person name="Jeong K.Y."/>
            <person name="Chew F.T."/>
            <person name="Hui J.H."/>
            <person name="Leung T.F."/>
            <person name="Tungtrongchitr A."/>
            <person name="Zhong N."/>
            <person name="Liu Z."/>
            <person name="Tsui S.K."/>
        </authorList>
    </citation>
    <scope>NUCLEOTIDE SEQUENCE [LARGE SCALE GENOMIC DNA]</scope>
    <source>
        <strain evidence="2">Derp</strain>
    </source>
</reference>
<evidence type="ECO:0000313" key="3">
    <source>
        <dbReference type="Proteomes" id="UP000887458"/>
    </source>
</evidence>
<dbReference type="EMBL" id="NJHN03000095">
    <property type="protein sequence ID" value="KAH9415733.1"/>
    <property type="molecule type" value="Genomic_DNA"/>
</dbReference>
<gene>
    <name evidence="2" type="ORF">DERP_000224</name>
</gene>